<evidence type="ECO:0000313" key="1">
    <source>
        <dbReference type="Ensembl" id="ENSMUNP00000029528.1"/>
    </source>
</evidence>
<organism evidence="1 2">
    <name type="scientific">Melopsittacus undulatus</name>
    <name type="common">Budgerigar</name>
    <name type="synonym">Psittacus undulatus</name>
    <dbReference type="NCBI Taxonomy" id="13146"/>
    <lineage>
        <taxon>Eukaryota</taxon>
        <taxon>Metazoa</taxon>
        <taxon>Chordata</taxon>
        <taxon>Craniata</taxon>
        <taxon>Vertebrata</taxon>
        <taxon>Euteleostomi</taxon>
        <taxon>Archelosauria</taxon>
        <taxon>Archosauria</taxon>
        <taxon>Dinosauria</taxon>
        <taxon>Saurischia</taxon>
        <taxon>Theropoda</taxon>
        <taxon>Coelurosauria</taxon>
        <taxon>Aves</taxon>
        <taxon>Neognathae</taxon>
        <taxon>Neoaves</taxon>
        <taxon>Telluraves</taxon>
        <taxon>Australaves</taxon>
        <taxon>Psittaciformes</taxon>
        <taxon>Psittaculidae</taxon>
        <taxon>Melopsittacus</taxon>
    </lineage>
</organism>
<accession>A0A8V5GPT7</accession>
<dbReference type="Ensembl" id="ENSMUNT00000034089.1">
    <property type="protein sequence ID" value="ENSMUNP00000029528.1"/>
    <property type="gene ID" value="ENSMUNG00000018635.1"/>
</dbReference>
<name>A0A8V5GPT7_MELUD</name>
<dbReference type="AlphaFoldDB" id="A0A8V5GPT7"/>
<proteinExistence type="predicted"/>
<evidence type="ECO:0000313" key="2">
    <source>
        <dbReference type="Proteomes" id="UP000694405"/>
    </source>
</evidence>
<keyword evidence="2" id="KW-1185">Reference proteome</keyword>
<reference evidence="1" key="2">
    <citation type="submission" date="2025-08" db="UniProtKB">
        <authorList>
            <consortium name="Ensembl"/>
        </authorList>
    </citation>
    <scope>IDENTIFICATION</scope>
</reference>
<protein>
    <submittedName>
        <fullName evidence="1">Uncharacterized protein</fullName>
    </submittedName>
</protein>
<reference evidence="1" key="3">
    <citation type="submission" date="2025-09" db="UniProtKB">
        <authorList>
            <consortium name="Ensembl"/>
        </authorList>
    </citation>
    <scope>IDENTIFICATION</scope>
</reference>
<dbReference type="Proteomes" id="UP000694405">
    <property type="component" value="Chromosome 20"/>
</dbReference>
<sequence>MLATTRQGSRFRFPSPAPFQVESWNKQDQKLLEAVEKGDVGRVASLAVRKAARPAKLNAVGQSAYVPPHRGHRGGQ</sequence>
<reference evidence="1" key="1">
    <citation type="submission" date="2020-03" db="EMBL/GenBank/DDBJ databases">
        <title>Melopsittacus undulatus (budgerigar) genome, bMelUnd1, maternal haplotype with Z.</title>
        <authorList>
            <person name="Gedman G."/>
            <person name="Mountcastle J."/>
            <person name="Haase B."/>
            <person name="Formenti G."/>
            <person name="Wright T."/>
            <person name="Apodaca J."/>
            <person name="Pelan S."/>
            <person name="Chow W."/>
            <person name="Rhie A."/>
            <person name="Howe K."/>
            <person name="Fedrigo O."/>
            <person name="Jarvis E.D."/>
        </authorList>
    </citation>
    <scope>NUCLEOTIDE SEQUENCE [LARGE SCALE GENOMIC DNA]</scope>
</reference>